<comment type="caution">
    <text evidence="2">The sequence shown here is derived from an EMBL/GenBank/DDBJ whole genome shotgun (WGS) entry which is preliminary data.</text>
</comment>
<name>A0A699HY84_TANCI</name>
<organism evidence="2">
    <name type="scientific">Tanacetum cinerariifolium</name>
    <name type="common">Dalmatian daisy</name>
    <name type="synonym">Chrysanthemum cinerariifolium</name>
    <dbReference type="NCBI Taxonomy" id="118510"/>
    <lineage>
        <taxon>Eukaryota</taxon>
        <taxon>Viridiplantae</taxon>
        <taxon>Streptophyta</taxon>
        <taxon>Embryophyta</taxon>
        <taxon>Tracheophyta</taxon>
        <taxon>Spermatophyta</taxon>
        <taxon>Magnoliopsida</taxon>
        <taxon>eudicotyledons</taxon>
        <taxon>Gunneridae</taxon>
        <taxon>Pentapetalae</taxon>
        <taxon>asterids</taxon>
        <taxon>campanulids</taxon>
        <taxon>Asterales</taxon>
        <taxon>Asteraceae</taxon>
        <taxon>Asteroideae</taxon>
        <taxon>Anthemideae</taxon>
        <taxon>Anthemidinae</taxon>
        <taxon>Tanacetum</taxon>
    </lineage>
</organism>
<evidence type="ECO:0000256" key="1">
    <source>
        <dbReference type="SAM" id="MobiDB-lite"/>
    </source>
</evidence>
<gene>
    <name evidence="2" type="ORF">Tci_451652</name>
</gene>
<evidence type="ECO:0000313" key="2">
    <source>
        <dbReference type="EMBL" id="GEY79678.1"/>
    </source>
</evidence>
<sequence length="351" mass="39364">MLDVKDQHENLSIHSSSLLTISVSVIPEPTVLSSILENVTATHATTIHPPIPLFILCSQQSTPIPTPTTAKATTSTTIIPESATLSVIHQRVSDLEKEVKILRNIDHNSAIRATIKSEVPIVVKKCLGTNLEDSLHKVIQKQTAKFIRKHTVPAAVVTNELKQQQQSQKSTAIIRKIKMEQASKQQEIKYTITSSDKVALKEFDQKIILFETMTKTKSFDRNPKHMAYIMLSLSQYLRMQMLWTKPKTTGKSAQAEETVFEAEDTQVPQNLGEDTSKTDEIPSLKADPKDWFKKPKRPLTPDPEWNTCKTVDGGPTQNWLSDLGKANKPSKTFNELMSTHIDFTAFAMNHL</sequence>
<feature type="compositionally biased region" description="Basic and acidic residues" evidence="1">
    <location>
        <begin position="274"/>
        <end position="293"/>
    </location>
</feature>
<protein>
    <submittedName>
        <fullName evidence="2">Uncharacterized protein</fullName>
    </submittedName>
</protein>
<feature type="region of interest" description="Disordered" evidence="1">
    <location>
        <begin position="253"/>
        <end position="305"/>
    </location>
</feature>
<accession>A0A699HY84</accession>
<proteinExistence type="predicted"/>
<dbReference type="EMBL" id="BKCJ010210584">
    <property type="protein sequence ID" value="GEY79678.1"/>
    <property type="molecule type" value="Genomic_DNA"/>
</dbReference>
<reference evidence="2" key="1">
    <citation type="journal article" date="2019" name="Sci. Rep.">
        <title>Draft genome of Tanacetum cinerariifolium, the natural source of mosquito coil.</title>
        <authorList>
            <person name="Yamashiro T."/>
            <person name="Shiraishi A."/>
            <person name="Satake H."/>
            <person name="Nakayama K."/>
        </authorList>
    </citation>
    <scope>NUCLEOTIDE SEQUENCE</scope>
</reference>
<dbReference type="AlphaFoldDB" id="A0A699HY84"/>